<name>A0A7W7C7F4_9PSEU</name>
<evidence type="ECO:0000259" key="10">
    <source>
        <dbReference type="Pfam" id="PF00720"/>
    </source>
</evidence>
<evidence type="ECO:0000256" key="2">
    <source>
        <dbReference type="ARBA" id="ARBA00010472"/>
    </source>
</evidence>
<evidence type="ECO:0000256" key="4">
    <source>
        <dbReference type="ARBA" id="ARBA00022525"/>
    </source>
</evidence>
<keyword evidence="5 8" id="KW-0646">Protease inhibitor</keyword>
<evidence type="ECO:0000256" key="7">
    <source>
        <dbReference type="ARBA" id="ARBA00023157"/>
    </source>
</evidence>
<comment type="subcellular location">
    <subcellularLocation>
        <location evidence="1">Secreted</location>
    </subcellularLocation>
</comment>
<evidence type="ECO:0000313" key="11">
    <source>
        <dbReference type="EMBL" id="MBB4675927.1"/>
    </source>
</evidence>
<proteinExistence type="inferred from homology"/>
<evidence type="ECO:0000313" key="12">
    <source>
        <dbReference type="Proteomes" id="UP000533598"/>
    </source>
</evidence>
<accession>A0A7W7C7F4</accession>
<protein>
    <recommendedName>
        <fullName evidence="10">Subtilisin inhibitor domain-containing protein</fullName>
    </recommendedName>
</protein>
<keyword evidence="7" id="KW-1015">Disulfide bond</keyword>
<dbReference type="Gene3D" id="3.30.350.10">
    <property type="entry name" value="Subtilisin inhibitor-like"/>
    <property type="match status" value="1"/>
</dbReference>
<dbReference type="PRINTS" id="PR00294">
    <property type="entry name" value="SSBTLNINHBTR"/>
</dbReference>
<feature type="signal peptide" evidence="9">
    <location>
        <begin position="1"/>
        <end position="26"/>
    </location>
</feature>
<evidence type="ECO:0000256" key="5">
    <source>
        <dbReference type="ARBA" id="ARBA00022690"/>
    </source>
</evidence>
<evidence type="ECO:0000256" key="8">
    <source>
        <dbReference type="RuleBase" id="RU003471"/>
    </source>
</evidence>
<comment type="subunit">
    <text evidence="3">Homodimer.</text>
</comment>
<dbReference type="Proteomes" id="UP000533598">
    <property type="component" value="Unassembled WGS sequence"/>
</dbReference>
<evidence type="ECO:0000256" key="3">
    <source>
        <dbReference type="ARBA" id="ARBA00011738"/>
    </source>
</evidence>
<keyword evidence="4" id="KW-0964">Secreted</keyword>
<dbReference type="InterPro" id="IPR036819">
    <property type="entry name" value="Subtilisin_inhibitor-like_sf"/>
</dbReference>
<keyword evidence="6 8" id="KW-0722">Serine protease inhibitor</keyword>
<feature type="chain" id="PRO_5031036993" description="Subtilisin inhibitor domain-containing protein" evidence="9">
    <location>
        <begin position="27"/>
        <end position="144"/>
    </location>
</feature>
<dbReference type="InterPro" id="IPR023549">
    <property type="entry name" value="Subtilisin_inhibitor"/>
</dbReference>
<dbReference type="RefSeq" id="WP_185001819.1">
    <property type="nucleotide sequence ID" value="NZ_BAAAUI010000021.1"/>
</dbReference>
<keyword evidence="12" id="KW-1185">Reference proteome</keyword>
<dbReference type="InterPro" id="IPR000691">
    <property type="entry name" value="Prot_inh_I16_SSI"/>
</dbReference>
<dbReference type="EMBL" id="JACHMH010000001">
    <property type="protein sequence ID" value="MBB4675927.1"/>
    <property type="molecule type" value="Genomic_DNA"/>
</dbReference>
<comment type="similarity">
    <text evidence="2 8">Belongs to the protease inhibitor I16 (SSI) family.</text>
</comment>
<dbReference type="Pfam" id="PF00720">
    <property type="entry name" value="SSI"/>
    <property type="match status" value="1"/>
</dbReference>
<dbReference type="GO" id="GO:0004867">
    <property type="term" value="F:serine-type endopeptidase inhibitor activity"/>
    <property type="evidence" value="ECO:0007669"/>
    <property type="project" value="UniProtKB-KW"/>
</dbReference>
<dbReference type="GO" id="GO:0005576">
    <property type="term" value="C:extracellular region"/>
    <property type="evidence" value="ECO:0007669"/>
    <property type="project" value="UniProtKB-SubCell"/>
</dbReference>
<dbReference type="AlphaFoldDB" id="A0A7W7C7F4"/>
<feature type="domain" description="Subtilisin inhibitor" evidence="10">
    <location>
        <begin position="35"/>
        <end position="122"/>
    </location>
</feature>
<keyword evidence="9" id="KW-0732">Signal</keyword>
<reference evidence="11 12" key="1">
    <citation type="submission" date="2020-08" db="EMBL/GenBank/DDBJ databases">
        <title>Sequencing the genomes of 1000 actinobacteria strains.</title>
        <authorList>
            <person name="Klenk H.-P."/>
        </authorList>
    </citation>
    <scope>NUCLEOTIDE SEQUENCE [LARGE SCALE GENOMIC DNA]</scope>
    <source>
        <strain evidence="11 12">DSM 44230</strain>
    </source>
</reference>
<comment type="caution">
    <text evidence="11">The sequence shown here is derived from an EMBL/GenBank/DDBJ whole genome shotgun (WGS) entry which is preliminary data.</text>
</comment>
<gene>
    <name evidence="11" type="ORF">HNR67_002045</name>
</gene>
<dbReference type="SUPFAM" id="SSF55399">
    <property type="entry name" value="Subtilisin inhibitor"/>
    <property type="match status" value="1"/>
</dbReference>
<evidence type="ECO:0000256" key="1">
    <source>
        <dbReference type="ARBA" id="ARBA00004613"/>
    </source>
</evidence>
<evidence type="ECO:0000256" key="9">
    <source>
        <dbReference type="SAM" id="SignalP"/>
    </source>
</evidence>
<sequence length="144" mass="14945">MRTSHLLASTALTAAALFAMTPAATAASTSGLDVSAMTLSVSYGETDSLIPDETAILACNPALGTHPSPTRACRSLARAGGDIAQLAPKDGYACTLDYQPRTVSVKGTYRGKELDWQGRFPNTCTMLAETGDLFTFAGGANLPQ</sequence>
<evidence type="ECO:0000256" key="6">
    <source>
        <dbReference type="ARBA" id="ARBA00022900"/>
    </source>
</evidence>
<organism evidence="11 12">
    <name type="scientific">Crossiella cryophila</name>
    <dbReference type="NCBI Taxonomy" id="43355"/>
    <lineage>
        <taxon>Bacteria</taxon>
        <taxon>Bacillati</taxon>
        <taxon>Actinomycetota</taxon>
        <taxon>Actinomycetes</taxon>
        <taxon>Pseudonocardiales</taxon>
        <taxon>Pseudonocardiaceae</taxon>
        <taxon>Crossiella</taxon>
    </lineage>
</organism>